<evidence type="ECO:0000313" key="2">
    <source>
        <dbReference type="EMBL" id="CAG9932194.1"/>
    </source>
</evidence>
<feature type="compositionally biased region" description="Basic residues" evidence="1">
    <location>
        <begin position="1"/>
        <end position="12"/>
    </location>
</feature>
<evidence type="ECO:0000313" key="3">
    <source>
        <dbReference type="Proteomes" id="UP000839052"/>
    </source>
</evidence>
<dbReference type="Proteomes" id="UP000839052">
    <property type="component" value="Chromosome"/>
</dbReference>
<proteinExistence type="predicted"/>
<accession>A0ABM8YXH0</accession>
<keyword evidence="3" id="KW-1185">Reference proteome</keyword>
<name>A0ABM8YXH0_9PROT</name>
<reference evidence="2 3" key="1">
    <citation type="submission" date="2021-10" db="EMBL/GenBank/DDBJ databases">
        <authorList>
            <person name="Koch H."/>
        </authorList>
    </citation>
    <scope>NUCLEOTIDE SEQUENCE [LARGE SCALE GENOMIC DNA]</scope>
    <source>
        <strain evidence="2">6680</strain>
    </source>
</reference>
<sequence>MKIKRPDRKKSGHIPPPTEPINYDQKPPIFSLEKLALGKYCLSGLDQEHKAKFADAVFRRKNLPWIDIKNADKHALGTEKIARKSIKAPMPKFITEDVDHFIALRFHGMKPMVGYRTRDIFYVLWFDSDFTLYNH</sequence>
<protein>
    <submittedName>
        <fullName evidence="2">Uncharacterized protein</fullName>
    </submittedName>
</protein>
<dbReference type="EMBL" id="OU912926">
    <property type="protein sequence ID" value="CAG9932194.1"/>
    <property type="molecule type" value="Genomic_DNA"/>
</dbReference>
<evidence type="ECO:0000256" key="1">
    <source>
        <dbReference type="SAM" id="MobiDB-lite"/>
    </source>
</evidence>
<gene>
    <name evidence="2" type="ORF">NTG6680_0941</name>
</gene>
<organism evidence="2 3">
    <name type="scientific">Candidatus Nitrotoga arctica</name>
    <dbReference type="NCBI Taxonomy" id="453162"/>
    <lineage>
        <taxon>Bacteria</taxon>
        <taxon>Pseudomonadati</taxon>
        <taxon>Pseudomonadota</taxon>
        <taxon>Betaproteobacteria</taxon>
        <taxon>Nitrosomonadales</taxon>
        <taxon>Gallionellaceae</taxon>
        <taxon>Candidatus Nitrotoga</taxon>
    </lineage>
</organism>
<feature type="region of interest" description="Disordered" evidence="1">
    <location>
        <begin position="1"/>
        <end position="24"/>
    </location>
</feature>
<dbReference type="RefSeq" id="WP_239796166.1">
    <property type="nucleotide sequence ID" value="NZ_OU912926.1"/>
</dbReference>